<evidence type="ECO:0008006" key="3">
    <source>
        <dbReference type="Google" id="ProtNLM"/>
    </source>
</evidence>
<reference evidence="1" key="1">
    <citation type="submission" date="2025-08" db="UniProtKB">
        <authorList>
            <consortium name="Ensembl"/>
        </authorList>
    </citation>
    <scope>IDENTIFICATION</scope>
</reference>
<reference evidence="1" key="2">
    <citation type="submission" date="2025-09" db="UniProtKB">
        <authorList>
            <consortium name="Ensembl"/>
        </authorList>
    </citation>
    <scope>IDENTIFICATION</scope>
</reference>
<dbReference type="PANTHER" id="PTHR31635:SF196">
    <property type="entry name" value="REVERSE TRANSCRIPTASE DOMAIN-CONTAINING PROTEIN-RELATED"/>
    <property type="match status" value="1"/>
</dbReference>
<proteinExistence type="predicted"/>
<dbReference type="AlphaFoldDB" id="A0A8C6S797"/>
<name>A0A8C6S797_9GOBI</name>
<dbReference type="Ensembl" id="ENSNMLT00000003190.1">
    <property type="protein sequence ID" value="ENSNMLP00000002772.1"/>
    <property type="gene ID" value="ENSNMLG00000002005.1"/>
</dbReference>
<sequence>MGNNKSLSSRLDDFILCCLEKGKLFMNKKTRLPKLDLQDNQSLGAKITVDDVKKSINSLKNGKACGPDGFPAEVYKTFVDIFAPLLTRMFQYAYDNKKLPKTMQQSIISLIPKDHKDPENPASYRPLSIQNTDSKILANDLASQILNFIIGLHN</sequence>
<dbReference type="PANTHER" id="PTHR31635">
    <property type="entry name" value="REVERSE TRANSCRIPTASE DOMAIN-CONTAINING PROTEIN-RELATED"/>
    <property type="match status" value="1"/>
</dbReference>
<protein>
    <recommendedName>
        <fullName evidence="3">Reverse transcriptase</fullName>
    </recommendedName>
</protein>
<accession>A0A8C6S797</accession>
<organism evidence="1 2">
    <name type="scientific">Neogobius melanostomus</name>
    <name type="common">round goby</name>
    <dbReference type="NCBI Taxonomy" id="47308"/>
    <lineage>
        <taxon>Eukaryota</taxon>
        <taxon>Metazoa</taxon>
        <taxon>Chordata</taxon>
        <taxon>Craniata</taxon>
        <taxon>Vertebrata</taxon>
        <taxon>Euteleostomi</taxon>
        <taxon>Actinopterygii</taxon>
        <taxon>Neopterygii</taxon>
        <taxon>Teleostei</taxon>
        <taxon>Neoteleostei</taxon>
        <taxon>Acanthomorphata</taxon>
        <taxon>Gobiaria</taxon>
        <taxon>Gobiiformes</taxon>
        <taxon>Gobioidei</taxon>
        <taxon>Gobiidae</taxon>
        <taxon>Benthophilinae</taxon>
        <taxon>Neogobiini</taxon>
        <taxon>Neogobius</taxon>
    </lineage>
</organism>
<keyword evidence="2" id="KW-1185">Reference proteome</keyword>
<evidence type="ECO:0000313" key="2">
    <source>
        <dbReference type="Proteomes" id="UP000694523"/>
    </source>
</evidence>
<evidence type="ECO:0000313" key="1">
    <source>
        <dbReference type="Ensembl" id="ENSNMLP00000002772.1"/>
    </source>
</evidence>
<dbReference type="Proteomes" id="UP000694523">
    <property type="component" value="Unplaced"/>
</dbReference>